<reference evidence="7 8" key="1">
    <citation type="submission" date="2019-03" db="EMBL/GenBank/DDBJ databases">
        <title>Genomic Encyclopedia of Archaeal and Bacterial Type Strains, Phase II (KMG-II): from individual species to whole genera.</title>
        <authorList>
            <person name="Goeker M."/>
        </authorList>
    </citation>
    <scope>NUCLEOTIDE SEQUENCE [LARGE SCALE GENOMIC DNA]</scope>
    <source>
        <strain evidence="7 8">DSM 15388</strain>
    </source>
</reference>
<dbReference type="AlphaFoldDB" id="A0A4R3HYE6"/>
<keyword evidence="2 5" id="KW-0812">Transmembrane</keyword>
<evidence type="ECO:0000313" key="7">
    <source>
        <dbReference type="EMBL" id="TCS38238.1"/>
    </source>
</evidence>
<evidence type="ECO:0000256" key="2">
    <source>
        <dbReference type="ARBA" id="ARBA00022692"/>
    </source>
</evidence>
<protein>
    <submittedName>
        <fullName evidence="7">Uncharacterized protein HemY</fullName>
    </submittedName>
</protein>
<dbReference type="Pfam" id="PF07219">
    <property type="entry name" value="HemY_N"/>
    <property type="match status" value="1"/>
</dbReference>
<sequence>MRKLIPFVLLIIVTLLIGGALAQMMVKDSGVMLITWNGWMLETTFWAGLGLILGSILFIVLVVWLIRRLAPGRLVRSFKNRRYQKIAKKETSAAIQHWMTGNEDRAIKSLHKVARAGGSDRLPQAVSLALGLTHADWPERFSAFSEADPELKNFALMLQAERHWQTNQHEAFLALLADQPAVCKVPWLRERQWQAMLLTGQGLQLIDRVNEAINIQPEERERWLIQAVEVAFKSVLGKEGEGTKILRSLSRAQKHIPEVIVAEVRYLISVGATESAFKRLKQLLQLPDQLEHCDLLLSLDIDDKQKLDFLHKLKPEQPGLAYCRTMGLLNIKQKIWGSAQSWLEQGWQLGDRESGLKLAELLQQRNMLPESAELYKNIAKSQQPAVIG</sequence>
<dbReference type="RefSeq" id="WP_132702972.1">
    <property type="nucleotide sequence ID" value="NZ_SLZR01000016.1"/>
</dbReference>
<comment type="caution">
    <text evidence="7">The sequence shown here is derived from an EMBL/GenBank/DDBJ whole genome shotgun (WGS) entry which is preliminary data.</text>
</comment>
<feature type="domain" description="HemY N-terminal" evidence="6">
    <location>
        <begin position="30"/>
        <end position="119"/>
    </location>
</feature>
<name>A0A4R3HYE6_9GAMM</name>
<dbReference type="OrthoDB" id="7053339at2"/>
<proteinExistence type="predicted"/>
<keyword evidence="4 5" id="KW-0472">Membrane</keyword>
<evidence type="ECO:0000259" key="6">
    <source>
        <dbReference type="Pfam" id="PF07219"/>
    </source>
</evidence>
<dbReference type="GO" id="GO:0016020">
    <property type="term" value="C:membrane"/>
    <property type="evidence" value="ECO:0007669"/>
    <property type="project" value="UniProtKB-SubCell"/>
</dbReference>
<keyword evidence="8" id="KW-1185">Reference proteome</keyword>
<dbReference type="EMBL" id="SLZR01000016">
    <property type="protein sequence ID" value="TCS38238.1"/>
    <property type="molecule type" value="Genomic_DNA"/>
</dbReference>
<organism evidence="7 8">
    <name type="scientific">Reinekea marinisedimentorum</name>
    <dbReference type="NCBI Taxonomy" id="230495"/>
    <lineage>
        <taxon>Bacteria</taxon>
        <taxon>Pseudomonadati</taxon>
        <taxon>Pseudomonadota</taxon>
        <taxon>Gammaproteobacteria</taxon>
        <taxon>Oceanospirillales</taxon>
        <taxon>Saccharospirillaceae</taxon>
        <taxon>Reinekea</taxon>
    </lineage>
</organism>
<accession>A0A4R3HYE6</accession>
<feature type="transmembrane region" description="Helical" evidence="5">
    <location>
        <begin position="46"/>
        <end position="66"/>
    </location>
</feature>
<evidence type="ECO:0000256" key="1">
    <source>
        <dbReference type="ARBA" id="ARBA00004370"/>
    </source>
</evidence>
<evidence type="ECO:0000313" key="8">
    <source>
        <dbReference type="Proteomes" id="UP000295793"/>
    </source>
</evidence>
<comment type="subcellular location">
    <subcellularLocation>
        <location evidence="1">Membrane</location>
    </subcellularLocation>
</comment>
<dbReference type="InterPro" id="IPR010817">
    <property type="entry name" value="HemY_N"/>
</dbReference>
<dbReference type="Proteomes" id="UP000295793">
    <property type="component" value="Unassembled WGS sequence"/>
</dbReference>
<gene>
    <name evidence="7" type="ORF">BCF53_11649</name>
</gene>
<keyword evidence="3 5" id="KW-1133">Transmembrane helix</keyword>
<evidence type="ECO:0000256" key="5">
    <source>
        <dbReference type="SAM" id="Phobius"/>
    </source>
</evidence>
<evidence type="ECO:0000256" key="3">
    <source>
        <dbReference type="ARBA" id="ARBA00022989"/>
    </source>
</evidence>
<evidence type="ECO:0000256" key="4">
    <source>
        <dbReference type="ARBA" id="ARBA00023136"/>
    </source>
</evidence>